<keyword evidence="2" id="KW-1185">Reference proteome</keyword>
<gene>
    <name evidence="1" type="primary">gb07907</name>
    <name evidence="1" type="ORF">PR202_gb07907</name>
</gene>
<evidence type="ECO:0000313" key="1">
    <source>
        <dbReference type="EMBL" id="GJN20518.1"/>
    </source>
</evidence>
<reference evidence="1" key="2">
    <citation type="submission" date="2021-12" db="EMBL/GenBank/DDBJ databases">
        <title>Resequencing data analysis of finger millet.</title>
        <authorList>
            <person name="Hatakeyama M."/>
            <person name="Aluri S."/>
            <person name="Balachadran M.T."/>
            <person name="Sivarajan S.R."/>
            <person name="Poveda L."/>
            <person name="Shimizu-Inatsugi R."/>
            <person name="Schlapbach R."/>
            <person name="Sreeman S.M."/>
            <person name="Shimizu K.K."/>
        </authorList>
    </citation>
    <scope>NUCLEOTIDE SEQUENCE</scope>
</reference>
<dbReference type="Proteomes" id="UP001054889">
    <property type="component" value="Unassembled WGS sequence"/>
</dbReference>
<evidence type="ECO:0000313" key="2">
    <source>
        <dbReference type="Proteomes" id="UP001054889"/>
    </source>
</evidence>
<comment type="caution">
    <text evidence="1">The sequence shown here is derived from an EMBL/GenBank/DDBJ whole genome shotgun (WGS) entry which is preliminary data.</text>
</comment>
<organism evidence="1 2">
    <name type="scientific">Eleusine coracana subsp. coracana</name>
    <dbReference type="NCBI Taxonomy" id="191504"/>
    <lineage>
        <taxon>Eukaryota</taxon>
        <taxon>Viridiplantae</taxon>
        <taxon>Streptophyta</taxon>
        <taxon>Embryophyta</taxon>
        <taxon>Tracheophyta</taxon>
        <taxon>Spermatophyta</taxon>
        <taxon>Magnoliopsida</taxon>
        <taxon>Liliopsida</taxon>
        <taxon>Poales</taxon>
        <taxon>Poaceae</taxon>
        <taxon>PACMAD clade</taxon>
        <taxon>Chloridoideae</taxon>
        <taxon>Cynodonteae</taxon>
        <taxon>Eleusininae</taxon>
        <taxon>Eleusine</taxon>
    </lineage>
</organism>
<dbReference type="AlphaFoldDB" id="A0AAV5EAU9"/>
<dbReference type="EMBL" id="BQKI01000075">
    <property type="protein sequence ID" value="GJN20518.1"/>
    <property type="molecule type" value="Genomic_DNA"/>
</dbReference>
<name>A0AAV5EAU9_ELECO</name>
<proteinExistence type="predicted"/>
<protein>
    <submittedName>
        <fullName evidence="1">Uncharacterized protein</fullName>
    </submittedName>
</protein>
<sequence length="102" mass="11761">MLLPQVFPFSKVLELPTKVINFQQQEQEPLGEAWERVNSYNTTGPNLRIPNFMLLQHFICGLRPESAKYLNTATGGAFVFKTPSEGKELVKKDYLEPQRYEN</sequence>
<accession>A0AAV5EAU9</accession>
<reference evidence="1" key="1">
    <citation type="journal article" date="2018" name="DNA Res.">
        <title>Multiple hybrid de novo genome assembly of finger millet, an orphan allotetraploid crop.</title>
        <authorList>
            <person name="Hatakeyama M."/>
            <person name="Aluri S."/>
            <person name="Balachadran M.T."/>
            <person name="Sivarajan S.R."/>
            <person name="Patrignani A."/>
            <person name="Gruter S."/>
            <person name="Poveda L."/>
            <person name="Shimizu-Inatsugi R."/>
            <person name="Baeten J."/>
            <person name="Francoijs K.J."/>
            <person name="Nataraja K.N."/>
            <person name="Reddy Y.A.N."/>
            <person name="Phadnis S."/>
            <person name="Ravikumar R.L."/>
            <person name="Schlapbach R."/>
            <person name="Sreeman S.M."/>
            <person name="Shimizu K.K."/>
        </authorList>
    </citation>
    <scope>NUCLEOTIDE SEQUENCE</scope>
</reference>